<dbReference type="SUPFAM" id="SSF56801">
    <property type="entry name" value="Acetyl-CoA synthetase-like"/>
    <property type="match status" value="1"/>
</dbReference>
<protein>
    <recommendedName>
        <fullName evidence="2">AMP-binding enzyme C-terminal domain-containing protein</fullName>
    </recommendedName>
</protein>
<dbReference type="Pfam" id="PF13193">
    <property type="entry name" value="AMP-binding_C"/>
    <property type="match status" value="1"/>
</dbReference>
<feature type="region of interest" description="Disordered" evidence="1">
    <location>
        <begin position="43"/>
        <end position="66"/>
    </location>
</feature>
<dbReference type="EMBL" id="JWIO01000042">
    <property type="protein sequence ID" value="KLL10130.1"/>
    <property type="molecule type" value="Genomic_DNA"/>
</dbReference>
<dbReference type="InterPro" id="IPR025110">
    <property type="entry name" value="AMP-bd_C"/>
</dbReference>
<gene>
    <name evidence="3" type="ORF">FrCorBMG51_20150</name>
</gene>
<comment type="caution">
    <text evidence="3">The sequence shown here is derived from an EMBL/GenBank/DDBJ whole genome shotgun (WGS) entry which is preliminary data.</text>
</comment>
<accession>A0ABR5F0E6</accession>
<feature type="domain" description="AMP-binding enzyme C-terminal" evidence="2">
    <location>
        <begin position="1"/>
        <end position="49"/>
    </location>
</feature>
<evidence type="ECO:0000313" key="4">
    <source>
        <dbReference type="Proteomes" id="UP000035425"/>
    </source>
</evidence>
<name>A0ABR5F0E6_9ACTN</name>
<organism evidence="3 4">
    <name type="scientific">Protofrankia coriariae</name>
    <dbReference type="NCBI Taxonomy" id="1562887"/>
    <lineage>
        <taxon>Bacteria</taxon>
        <taxon>Bacillati</taxon>
        <taxon>Actinomycetota</taxon>
        <taxon>Actinomycetes</taxon>
        <taxon>Frankiales</taxon>
        <taxon>Frankiaceae</taxon>
        <taxon>Protofrankia</taxon>
    </lineage>
</organism>
<proteinExistence type="predicted"/>
<dbReference type="InterPro" id="IPR045851">
    <property type="entry name" value="AMP-bd_C_sf"/>
</dbReference>
<sequence length="66" mass="6745">MPVALVVPVNGPDPLLVAELVERCEAGLARFKRPTSIEIVTDLPGGRSGPLRRPAVQAGISGSAAA</sequence>
<reference evidence="3 4" key="1">
    <citation type="submission" date="2014-12" db="EMBL/GenBank/DDBJ databases">
        <title>Frankia sp. BMG5.1 draft genome.</title>
        <authorList>
            <person name="Gtari M."/>
            <person name="Ghodhbane-Gtari F."/>
            <person name="Nouioui I."/>
            <person name="Ktari A."/>
            <person name="Hezbri K."/>
            <person name="Mimouni W."/>
            <person name="Sbissi I."/>
            <person name="Ayari A."/>
            <person name="Yamanaka T."/>
            <person name="Normand P."/>
            <person name="Tisa L.S."/>
            <person name="Boudabous A."/>
        </authorList>
    </citation>
    <scope>NUCLEOTIDE SEQUENCE [LARGE SCALE GENOMIC DNA]</scope>
    <source>
        <strain evidence="3 4">BMG5.1</strain>
    </source>
</reference>
<evidence type="ECO:0000313" key="3">
    <source>
        <dbReference type="EMBL" id="KLL10130.1"/>
    </source>
</evidence>
<dbReference type="Gene3D" id="3.30.300.30">
    <property type="match status" value="1"/>
</dbReference>
<keyword evidence="4" id="KW-1185">Reference proteome</keyword>
<evidence type="ECO:0000256" key="1">
    <source>
        <dbReference type="SAM" id="MobiDB-lite"/>
    </source>
</evidence>
<dbReference type="RefSeq" id="WP_047224589.1">
    <property type="nucleotide sequence ID" value="NZ_JWIO01000042.1"/>
</dbReference>
<dbReference type="Proteomes" id="UP000035425">
    <property type="component" value="Unassembled WGS sequence"/>
</dbReference>
<evidence type="ECO:0000259" key="2">
    <source>
        <dbReference type="Pfam" id="PF13193"/>
    </source>
</evidence>